<evidence type="ECO:0000313" key="3">
    <source>
        <dbReference type="Proteomes" id="UP000679220"/>
    </source>
</evidence>
<proteinExistence type="predicted"/>
<dbReference type="SUPFAM" id="SSF52266">
    <property type="entry name" value="SGNH hydrolase"/>
    <property type="match status" value="2"/>
</dbReference>
<keyword evidence="1" id="KW-0732">Signal</keyword>
<protein>
    <recommendedName>
        <fullName evidence="4">G-D-S-L family lipolytic protein</fullName>
    </recommendedName>
</protein>
<name>A0A941F758_9BACT</name>
<feature type="signal peptide" evidence="1">
    <location>
        <begin position="1"/>
        <end position="19"/>
    </location>
</feature>
<accession>A0A941F758</accession>
<sequence>MMKKIIYQYMLLAIVVLLAACEPKVDDFKPSKGTADFTKFIAIGDSYTAGYTDGALGLRGQQESFSYILGQQLMYVGSESYHQPLVQAEGSVGTTVIDAQGTLNGYFELKVTERGLSPVPSVGNMAILAEDVYDEDNQNFGVPGAKVTHLVAAGYAQANPFFARFASSDVTHVLGDAATANPTFFSCWLAGNDVLSFALAGGVGGIGNGVTDITDAATFESALAAVLNTLTAKGAKGVVGNIPDVSSIPFFTTVPYNAFVIDAATAAALNAKYADYNTAAESVGLPPMVFTEGPNAFVIYDESIPAQLGHRRQATADDRLLLTAQSEALSWGPTSDPILGNELVLTKDELSMISTATNQFNAISKNLADGFGLAFFDANALMKQLSTTGIIIDGHHYTGTFVTGGIFSLDGIHATGRGSAIIANAMIDAINDTYGSTVPRANINDYDMVKFP</sequence>
<comment type="caution">
    <text evidence="2">The sequence shown here is derived from an EMBL/GenBank/DDBJ whole genome shotgun (WGS) entry which is preliminary data.</text>
</comment>
<dbReference type="AlphaFoldDB" id="A0A941F758"/>
<dbReference type="RefSeq" id="WP_212193016.1">
    <property type="nucleotide sequence ID" value="NZ_JAGTAR010000045.1"/>
</dbReference>
<evidence type="ECO:0000256" key="1">
    <source>
        <dbReference type="SAM" id="SignalP"/>
    </source>
</evidence>
<dbReference type="EMBL" id="JAGTAR010000045">
    <property type="protein sequence ID" value="MBR8537993.1"/>
    <property type="molecule type" value="Genomic_DNA"/>
</dbReference>
<reference evidence="2" key="1">
    <citation type="journal article" date="2018" name="Int. J. Syst. Evol. Microbiol.">
        <title>Carboxylicivirga sediminis sp. nov., isolated from coastal sediment.</title>
        <authorList>
            <person name="Wang F.Q."/>
            <person name="Ren L.H."/>
            <person name="Zou R.J."/>
            <person name="Sun Y.Z."/>
            <person name="Liu X.J."/>
            <person name="Jiang F."/>
            <person name="Liu L.J."/>
        </authorList>
    </citation>
    <scope>NUCLEOTIDE SEQUENCE</scope>
    <source>
        <strain evidence="2">JR1</strain>
    </source>
</reference>
<dbReference type="Gene3D" id="3.40.50.1110">
    <property type="entry name" value="SGNH hydrolase"/>
    <property type="match status" value="2"/>
</dbReference>
<feature type="chain" id="PRO_5037230207" description="G-D-S-L family lipolytic protein" evidence="1">
    <location>
        <begin position="20"/>
        <end position="452"/>
    </location>
</feature>
<gene>
    <name evidence="2" type="ORF">KDU71_20660</name>
</gene>
<reference evidence="2" key="2">
    <citation type="submission" date="2021-04" db="EMBL/GenBank/DDBJ databases">
        <authorList>
            <person name="Zhang T."/>
            <person name="Zhang Y."/>
            <person name="Lu D."/>
            <person name="Zuo D."/>
            <person name="Du Z."/>
        </authorList>
    </citation>
    <scope>NUCLEOTIDE SEQUENCE</scope>
    <source>
        <strain evidence="2">JR1</strain>
    </source>
</reference>
<evidence type="ECO:0000313" key="2">
    <source>
        <dbReference type="EMBL" id="MBR8537993.1"/>
    </source>
</evidence>
<evidence type="ECO:0008006" key="4">
    <source>
        <dbReference type="Google" id="ProtNLM"/>
    </source>
</evidence>
<dbReference type="Proteomes" id="UP000679220">
    <property type="component" value="Unassembled WGS sequence"/>
</dbReference>
<organism evidence="2 3">
    <name type="scientific">Carboxylicivirga sediminis</name>
    <dbReference type="NCBI Taxonomy" id="2006564"/>
    <lineage>
        <taxon>Bacteria</taxon>
        <taxon>Pseudomonadati</taxon>
        <taxon>Bacteroidota</taxon>
        <taxon>Bacteroidia</taxon>
        <taxon>Marinilabiliales</taxon>
        <taxon>Marinilabiliaceae</taxon>
        <taxon>Carboxylicivirga</taxon>
    </lineage>
</organism>
<dbReference type="InterPro" id="IPR036514">
    <property type="entry name" value="SGNH_hydro_sf"/>
</dbReference>
<dbReference type="PROSITE" id="PS51257">
    <property type="entry name" value="PROKAR_LIPOPROTEIN"/>
    <property type="match status" value="1"/>
</dbReference>
<dbReference type="GO" id="GO:0016788">
    <property type="term" value="F:hydrolase activity, acting on ester bonds"/>
    <property type="evidence" value="ECO:0007669"/>
    <property type="project" value="UniProtKB-ARBA"/>
</dbReference>
<keyword evidence="3" id="KW-1185">Reference proteome</keyword>